<dbReference type="EMBL" id="JAUOTP010000002">
    <property type="protein sequence ID" value="MDO6413975.1"/>
    <property type="molecule type" value="Genomic_DNA"/>
</dbReference>
<feature type="chain" id="PRO_5045841884" evidence="1">
    <location>
        <begin position="21"/>
        <end position="128"/>
    </location>
</feature>
<keyword evidence="3" id="KW-1185">Reference proteome</keyword>
<organism evidence="2 3">
    <name type="scientific">Sphingomonas natans</name>
    <dbReference type="NCBI Taxonomy" id="3063330"/>
    <lineage>
        <taxon>Bacteria</taxon>
        <taxon>Pseudomonadati</taxon>
        <taxon>Pseudomonadota</taxon>
        <taxon>Alphaproteobacteria</taxon>
        <taxon>Sphingomonadales</taxon>
        <taxon>Sphingomonadaceae</taxon>
        <taxon>Sphingomonas</taxon>
    </lineage>
</organism>
<reference evidence="2" key="1">
    <citation type="submission" date="2023-07" db="EMBL/GenBank/DDBJ databases">
        <authorList>
            <person name="Kim M."/>
        </authorList>
    </citation>
    <scope>NUCLEOTIDE SEQUENCE</scope>
    <source>
        <strain evidence="2">BIUV-7</strain>
    </source>
</reference>
<proteinExistence type="predicted"/>
<sequence length="128" mass="13762">MIRLAGLLLLSALATAPVSAEVTQGAPATRLSTLVVYGNDPCPRSSDDEIVVCARQPESDRYRIPPKLRKQEYNAARDGSWAGTAQVLENVSRQGIPNSCNPIGSFGQSGCFQKFLEENGRVRSVTAP</sequence>
<dbReference type="Proteomes" id="UP001169764">
    <property type="component" value="Unassembled WGS sequence"/>
</dbReference>
<feature type="signal peptide" evidence="1">
    <location>
        <begin position="1"/>
        <end position="20"/>
    </location>
</feature>
<protein>
    <submittedName>
        <fullName evidence="2">Uncharacterized protein</fullName>
    </submittedName>
</protein>
<keyword evidence="1" id="KW-0732">Signal</keyword>
<accession>A0ABT8Y6M5</accession>
<name>A0ABT8Y6M5_9SPHN</name>
<dbReference type="RefSeq" id="WP_303540777.1">
    <property type="nucleotide sequence ID" value="NZ_JAUOTP010000002.1"/>
</dbReference>
<gene>
    <name evidence="2" type="ORF">Q4F19_06240</name>
</gene>
<evidence type="ECO:0000313" key="2">
    <source>
        <dbReference type="EMBL" id="MDO6413975.1"/>
    </source>
</evidence>
<comment type="caution">
    <text evidence="2">The sequence shown here is derived from an EMBL/GenBank/DDBJ whole genome shotgun (WGS) entry which is preliminary data.</text>
</comment>
<evidence type="ECO:0000313" key="3">
    <source>
        <dbReference type="Proteomes" id="UP001169764"/>
    </source>
</evidence>
<evidence type="ECO:0000256" key="1">
    <source>
        <dbReference type="SAM" id="SignalP"/>
    </source>
</evidence>